<name>A0ACB7ZYT4_9AGAM</name>
<evidence type="ECO:0000313" key="2">
    <source>
        <dbReference type="Proteomes" id="UP000790377"/>
    </source>
</evidence>
<gene>
    <name evidence="1" type="ORF">BJ138DRAFT_1016825</name>
</gene>
<organism evidence="1 2">
    <name type="scientific">Hygrophoropsis aurantiaca</name>
    <dbReference type="NCBI Taxonomy" id="72124"/>
    <lineage>
        <taxon>Eukaryota</taxon>
        <taxon>Fungi</taxon>
        <taxon>Dikarya</taxon>
        <taxon>Basidiomycota</taxon>
        <taxon>Agaricomycotina</taxon>
        <taxon>Agaricomycetes</taxon>
        <taxon>Agaricomycetidae</taxon>
        <taxon>Boletales</taxon>
        <taxon>Coniophorineae</taxon>
        <taxon>Hygrophoropsidaceae</taxon>
        <taxon>Hygrophoropsis</taxon>
    </lineage>
</organism>
<proteinExistence type="predicted"/>
<accession>A0ACB7ZYT4</accession>
<sequence length="216" mass="24788">MRALTILQRFENGIADQEGHLLSDVEDERDASGAVVLGRSVLEEVWKDQAKLQLPSFVSPAPSNLGSQKRKLTADQWRSTGMIHLVITLIRIWGSETGRKRQMLFNYMHLVTAVYLASLRSTSAQNAELFVHHYRAYLEGMIDLYKEGKVQPVHHMSLHLGQLLIGFGPVHSWRAWVFERFNYLLQRTKTNMRFGAFVPLAIQNYHRLTLLFPQAS</sequence>
<protein>
    <submittedName>
        <fullName evidence="1">Uncharacterized protein</fullName>
    </submittedName>
</protein>
<dbReference type="EMBL" id="MU268079">
    <property type="protein sequence ID" value="KAH7906044.1"/>
    <property type="molecule type" value="Genomic_DNA"/>
</dbReference>
<keyword evidence="2" id="KW-1185">Reference proteome</keyword>
<dbReference type="Proteomes" id="UP000790377">
    <property type="component" value="Unassembled WGS sequence"/>
</dbReference>
<comment type="caution">
    <text evidence="1">The sequence shown here is derived from an EMBL/GenBank/DDBJ whole genome shotgun (WGS) entry which is preliminary data.</text>
</comment>
<reference evidence="1" key="1">
    <citation type="journal article" date="2021" name="New Phytol.">
        <title>Evolutionary innovations through gain and loss of genes in the ectomycorrhizal Boletales.</title>
        <authorList>
            <person name="Wu G."/>
            <person name="Miyauchi S."/>
            <person name="Morin E."/>
            <person name="Kuo A."/>
            <person name="Drula E."/>
            <person name="Varga T."/>
            <person name="Kohler A."/>
            <person name="Feng B."/>
            <person name="Cao Y."/>
            <person name="Lipzen A."/>
            <person name="Daum C."/>
            <person name="Hundley H."/>
            <person name="Pangilinan J."/>
            <person name="Johnson J."/>
            <person name="Barry K."/>
            <person name="LaButti K."/>
            <person name="Ng V."/>
            <person name="Ahrendt S."/>
            <person name="Min B."/>
            <person name="Choi I.G."/>
            <person name="Park H."/>
            <person name="Plett J.M."/>
            <person name="Magnuson J."/>
            <person name="Spatafora J.W."/>
            <person name="Nagy L.G."/>
            <person name="Henrissat B."/>
            <person name="Grigoriev I.V."/>
            <person name="Yang Z.L."/>
            <person name="Xu J."/>
            <person name="Martin F.M."/>
        </authorList>
    </citation>
    <scope>NUCLEOTIDE SEQUENCE</scope>
    <source>
        <strain evidence="1">ATCC 28755</strain>
    </source>
</reference>
<evidence type="ECO:0000313" key="1">
    <source>
        <dbReference type="EMBL" id="KAH7906044.1"/>
    </source>
</evidence>